<dbReference type="InterPro" id="IPR043736">
    <property type="entry name" value="DUF5681"/>
</dbReference>
<evidence type="ECO:0000313" key="4">
    <source>
        <dbReference type="Proteomes" id="UP000619295"/>
    </source>
</evidence>
<evidence type="ECO:0000259" key="2">
    <source>
        <dbReference type="Pfam" id="PF18932"/>
    </source>
</evidence>
<comment type="caution">
    <text evidence="3">The sequence shown here is derived from an EMBL/GenBank/DDBJ whole genome shotgun (WGS) entry which is preliminary data.</text>
</comment>
<organism evidence="3 4">
    <name type="scientific">Bosea spartocytisi</name>
    <dbReference type="NCBI Taxonomy" id="2773451"/>
    <lineage>
        <taxon>Bacteria</taxon>
        <taxon>Pseudomonadati</taxon>
        <taxon>Pseudomonadota</taxon>
        <taxon>Alphaproteobacteria</taxon>
        <taxon>Hyphomicrobiales</taxon>
        <taxon>Boseaceae</taxon>
        <taxon>Bosea</taxon>
    </lineage>
</organism>
<dbReference type="AlphaFoldDB" id="A0A927HYB7"/>
<protein>
    <recommendedName>
        <fullName evidence="2">DUF5681 domain-containing protein</fullName>
    </recommendedName>
</protein>
<evidence type="ECO:0000313" key="3">
    <source>
        <dbReference type="EMBL" id="MBD3844256.1"/>
    </source>
</evidence>
<feature type="domain" description="DUF5681" evidence="2">
    <location>
        <begin position="9"/>
        <end position="34"/>
    </location>
</feature>
<reference evidence="3" key="1">
    <citation type="submission" date="2020-09" db="EMBL/GenBank/DDBJ databases">
        <title>Bosea spartocytisi sp. nov. a root nodule endophyte of Spartocytisus supranubius in the high mountain ecosystem fo the Teide National Park (Canary Islands, Spain).</title>
        <authorList>
            <person name="Pulido-Suarez L."/>
            <person name="Peix A."/>
            <person name="Igual J.M."/>
            <person name="Socas-Perez N."/>
            <person name="Velazquez E."/>
            <person name="Flores-Felix J.D."/>
            <person name="Leon-Barrios M."/>
        </authorList>
    </citation>
    <scope>NUCLEOTIDE SEQUENCE</scope>
    <source>
        <strain evidence="3">SSUT16</strain>
    </source>
</reference>
<accession>A0A927HYB7</accession>
<dbReference type="RefSeq" id="WP_191123073.1">
    <property type="nucleotide sequence ID" value="NZ_JACXWY010000001.1"/>
</dbReference>
<sequence length="120" mass="12823">MAGKSNLKPFEPGQSGNPAGKPKGSRNKLGEAFIQALYEDFTEHGTSVIETVRAEKPDQYLKVVASILPKELKVTTEVELNDEQLDQRIRQLASILELAIGGEGGVGEAAGGEAAPSRYN</sequence>
<evidence type="ECO:0000256" key="1">
    <source>
        <dbReference type="SAM" id="MobiDB-lite"/>
    </source>
</evidence>
<keyword evidence="4" id="KW-1185">Reference proteome</keyword>
<dbReference type="EMBL" id="JACXWY010000001">
    <property type="protein sequence ID" value="MBD3844256.1"/>
    <property type="molecule type" value="Genomic_DNA"/>
</dbReference>
<dbReference type="Pfam" id="PF18932">
    <property type="entry name" value="DUF5681"/>
    <property type="match status" value="1"/>
</dbReference>
<feature type="region of interest" description="Disordered" evidence="1">
    <location>
        <begin position="1"/>
        <end position="26"/>
    </location>
</feature>
<name>A0A927HYB7_9HYPH</name>
<gene>
    <name evidence="3" type="ORF">IED13_01000</name>
</gene>
<dbReference type="Proteomes" id="UP000619295">
    <property type="component" value="Unassembled WGS sequence"/>
</dbReference>
<proteinExistence type="predicted"/>